<evidence type="ECO:0000313" key="5">
    <source>
        <dbReference type="EMBL" id="PIN12602.1"/>
    </source>
</evidence>
<reference evidence="6" key="1">
    <citation type="journal article" date="2018" name="Gigascience">
        <title>Genome assembly of the Pink Ipe (Handroanthus impetiginosus, Bignoniaceae), a highly valued, ecologically keystone Neotropical timber forest tree.</title>
        <authorList>
            <person name="Silva-Junior O.B."/>
            <person name="Grattapaglia D."/>
            <person name="Novaes E."/>
            <person name="Collevatti R.G."/>
        </authorList>
    </citation>
    <scope>NUCLEOTIDE SEQUENCE [LARGE SCALE GENOMIC DNA]</scope>
    <source>
        <strain evidence="6">cv. UFG-1</strain>
    </source>
</reference>
<dbReference type="Gene3D" id="3.30.40.10">
    <property type="entry name" value="Zinc/RING finger domain, C3HC4 (zinc finger)"/>
    <property type="match status" value="1"/>
</dbReference>
<evidence type="ECO:0000256" key="2">
    <source>
        <dbReference type="SAM" id="Coils"/>
    </source>
</evidence>
<dbReference type="InterPro" id="IPR046934">
    <property type="entry name" value="PIR2-like"/>
</dbReference>
<sequence>MAGSRGGKHSKSKGKSKNTNNKNPALFNSKPDLAQTSNKYPDGPKNSKGKNPQPNVNSALATGRSKYEENELEAQLYAKLQGLYAEARDWLLKSGYSNQEVETAILNAGYIHGPVDLMTNILTNSIAFIERRFEQKRDAFKDMGELYKYMLEILVSSAMQTRMYKKRSEAMYHLLVAHWGSVPPTNMTSHPQRGDQNMNSICVHGSDASSSHIKNAANSSFAGETVPSETKVGSSSEKVGILERINLTPKLKSHFRRSVLSLKEAVQREISTPVINQQASPSVGGRLAEVDIMTSDFQERLKGWLERDPDDSKTELILDLVEEVRDLQEVAKEEKEWAERKVRDSARKLSKDLLELRMLRMEAKMERSKDETMTIESSRVSKLVDTEKSLQEATHEASLVIEAVERLETTNAQMRADIEALKLNASESERQLKECEEEKQRVLQLELELLQSEKEIEEIEIKWRHKNKEKEHMFARLAEETKMADIQRANSRTHVFYNFEATSSESSAPCESSGETVRHWDCMICMKNKVSMVFLPCRHQVICSPCYIRNCHTVRTWCPYCQVEIEDSIRVYGPNS</sequence>
<organism evidence="5 6">
    <name type="scientific">Handroanthus impetiginosus</name>
    <dbReference type="NCBI Taxonomy" id="429701"/>
    <lineage>
        <taxon>Eukaryota</taxon>
        <taxon>Viridiplantae</taxon>
        <taxon>Streptophyta</taxon>
        <taxon>Embryophyta</taxon>
        <taxon>Tracheophyta</taxon>
        <taxon>Spermatophyta</taxon>
        <taxon>Magnoliopsida</taxon>
        <taxon>eudicotyledons</taxon>
        <taxon>Gunneridae</taxon>
        <taxon>Pentapetalae</taxon>
        <taxon>asterids</taxon>
        <taxon>lamiids</taxon>
        <taxon>Lamiales</taxon>
        <taxon>Bignoniaceae</taxon>
        <taxon>Crescentiina</taxon>
        <taxon>Tabebuia alliance</taxon>
        <taxon>Handroanthus</taxon>
    </lineage>
</organism>
<comment type="caution">
    <text evidence="5">The sequence shown here is derived from an EMBL/GenBank/DDBJ whole genome shotgun (WGS) entry which is preliminary data.</text>
</comment>
<keyword evidence="1" id="KW-0863">Zinc-finger</keyword>
<feature type="compositionally biased region" description="Polar residues" evidence="3">
    <location>
        <begin position="49"/>
        <end position="59"/>
    </location>
</feature>
<dbReference type="Pfam" id="PF13920">
    <property type="entry name" value="zf-C3HC4_3"/>
    <property type="match status" value="1"/>
</dbReference>
<dbReference type="AlphaFoldDB" id="A0A2G9H506"/>
<name>A0A2G9H506_9LAMI</name>
<dbReference type="GO" id="GO:0016874">
    <property type="term" value="F:ligase activity"/>
    <property type="evidence" value="ECO:0007669"/>
    <property type="project" value="UniProtKB-KW"/>
</dbReference>
<feature type="coiled-coil region" evidence="2">
    <location>
        <begin position="321"/>
        <end position="371"/>
    </location>
</feature>
<dbReference type="InterPro" id="IPR013083">
    <property type="entry name" value="Znf_RING/FYVE/PHD"/>
</dbReference>
<dbReference type="GO" id="GO:0008270">
    <property type="term" value="F:zinc ion binding"/>
    <property type="evidence" value="ECO:0007669"/>
    <property type="project" value="UniProtKB-KW"/>
</dbReference>
<keyword evidence="1" id="KW-0479">Metal-binding</keyword>
<feature type="region of interest" description="Disordered" evidence="3">
    <location>
        <begin position="1"/>
        <end position="59"/>
    </location>
</feature>
<feature type="compositionally biased region" description="Basic residues" evidence="3">
    <location>
        <begin position="1"/>
        <end position="16"/>
    </location>
</feature>
<dbReference type="PANTHER" id="PTHR46405">
    <property type="entry name" value="OS05G0141500 PROTEIN"/>
    <property type="match status" value="1"/>
</dbReference>
<dbReference type="EMBL" id="NKXS01002655">
    <property type="protein sequence ID" value="PIN12602.1"/>
    <property type="molecule type" value="Genomic_DNA"/>
</dbReference>
<keyword evidence="2" id="KW-0175">Coiled coil</keyword>
<evidence type="ECO:0000256" key="3">
    <source>
        <dbReference type="SAM" id="MobiDB-lite"/>
    </source>
</evidence>
<feature type="coiled-coil region" evidence="2">
    <location>
        <begin position="404"/>
        <end position="462"/>
    </location>
</feature>
<dbReference type="STRING" id="429701.A0A2G9H506"/>
<dbReference type="InterPro" id="IPR001841">
    <property type="entry name" value="Znf_RING"/>
</dbReference>
<dbReference type="Proteomes" id="UP000231279">
    <property type="component" value="Unassembled WGS sequence"/>
</dbReference>
<accession>A0A2G9H506</accession>
<dbReference type="SUPFAM" id="SSF57850">
    <property type="entry name" value="RING/U-box"/>
    <property type="match status" value="1"/>
</dbReference>
<evidence type="ECO:0000256" key="1">
    <source>
        <dbReference type="PROSITE-ProRule" id="PRU00175"/>
    </source>
</evidence>
<proteinExistence type="predicted"/>
<gene>
    <name evidence="5" type="ORF">CDL12_14803</name>
</gene>
<keyword evidence="1" id="KW-0862">Zinc</keyword>
<dbReference type="PROSITE" id="PS50089">
    <property type="entry name" value="ZF_RING_2"/>
    <property type="match status" value="1"/>
</dbReference>
<keyword evidence="6" id="KW-1185">Reference proteome</keyword>
<keyword evidence="5" id="KW-0436">Ligase</keyword>
<dbReference type="Pfam" id="PF20235">
    <property type="entry name" value="PIR2-like_helical"/>
    <property type="match status" value="1"/>
</dbReference>
<dbReference type="OrthoDB" id="10251804at2759"/>
<evidence type="ECO:0000313" key="6">
    <source>
        <dbReference type="Proteomes" id="UP000231279"/>
    </source>
</evidence>
<dbReference type="PANTHER" id="PTHR46405:SF3">
    <property type="entry name" value="RING_U-BOX SUPERFAMILY PROTEIN"/>
    <property type="match status" value="1"/>
</dbReference>
<evidence type="ECO:0000259" key="4">
    <source>
        <dbReference type="PROSITE" id="PS50089"/>
    </source>
</evidence>
<protein>
    <submittedName>
        <fullName evidence="5">Putative E3 ubiquitin ligase</fullName>
    </submittedName>
</protein>
<dbReference type="InterPro" id="IPR046527">
    <property type="entry name" value="PIR2-like_helical"/>
</dbReference>
<feature type="domain" description="RING-type" evidence="4">
    <location>
        <begin position="522"/>
        <end position="562"/>
    </location>
</feature>